<evidence type="ECO:0000313" key="3">
    <source>
        <dbReference type="EMBL" id="GAA0218087.1"/>
    </source>
</evidence>
<name>A0ABN0TCC1_9FIRM</name>
<dbReference type="RefSeq" id="WP_304987511.1">
    <property type="nucleotide sequence ID" value="NZ_BAAACR010000017.1"/>
</dbReference>
<proteinExistence type="predicted"/>
<keyword evidence="4" id="KW-1185">Reference proteome</keyword>
<sequence length="230" mass="25252">MNGIRAPARLCANEKQIFLKVRMNNMDENKFVFDLQRFADGGDGSAGNDAAGAEGAAGGDNKPKSDPPESKPEDTQAKIDAAVAAHLAEAKAKWEKEYQKKAAAEKKEAERLAKLSDDERKAAELENSRKELEAKEAELKKKELKLEMVKVLADRKIPVQFMDYLIDADSESTLARITTFEKEFKKAVEDGVNERLKGKAPASGGTRTNTDGAGVSNGFFDAIYKNQVKR</sequence>
<evidence type="ECO:0008006" key="5">
    <source>
        <dbReference type="Google" id="ProtNLM"/>
    </source>
</evidence>
<gene>
    <name evidence="3" type="ORF">GCM10008919_21550</name>
</gene>
<reference evidence="3 4" key="1">
    <citation type="journal article" date="2019" name="Int. J. Syst. Evol. Microbiol.">
        <title>The Global Catalogue of Microorganisms (GCM) 10K type strain sequencing project: providing services to taxonomists for standard genome sequencing and annotation.</title>
        <authorList>
            <consortium name="The Broad Institute Genomics Platform"/>
            <consortium name="The Broad Institute Genome Sequencing Center for Infectious Disease"/>
            <person name="Wu L."/>
            <person name="Ma J."/>
        </authorList>
    </citation>
    <scope>NUCLEOTIDE SEQUENCE [LARGE SCALE GENOMIC DNA]</scope>
    <source>
        <strain evidence="3 4">JCM 8542</strain>
    </source>
</reference>
<evidence type="ECO:0000256" key="1">
    <source>
        <dbReference type="SAM" id="Coils"/>
    </source>
</evidence>
<accession>A0ABN0TCC1</accession>
<feature type="coiled-coil region" evidence="1">
    <location>
        <begin position="95"/>
        <end position="154"/>
    </location>
</feature>
<evidence type="ECO:0000313" key="4">
    <source>
        <dbReference type="Proteomes" id="UP001500399"/>
    </source>
</evidence>
<keyword evidence="1" id="KW-0175">Coiled coil</keyword>
<feature type="region of interest" description="Disordered" evidence="2">
    <location>
        <begin position="38"/>
        <end position="76"/>
    </location>
</feature>
<comment type="caution">
    <text evidence="3">The sequence shown here is derived from an EMBL/GenBank/DDBJ whole genome shotgun (WGS) entry which is preliminary data.</text>
</comment>
<protein>
    <recommendedName>
        <fullName evidence="5">DUF4355 domain-containing protein</fullName>
    </recommendedName>
</protein>
<dbReference type="EMBL" id="BAAACR010000017">
    <property type="protein sequence ID" value="GAA0218087.1"/>
    <property type="molecule type" value="Genomic_DNA"/>
</dbReference>
<dbReference type="Proteomes" id="UP001500399">
    <property type="component" value="Unassembled WGS sequence"/>
</dbReference>
<evidence type="ECO:0000256" key="2">
    <source>
        <dbReference type="SAM" id="MobiDB-lite"/>
    </source>
</evidence>
<dbReference type="Pfam" id="PF14265">
    <property type="entry name" value="DUF4355"/>
    <property type="match status" value="1"/>
</dbReference>
<dbReference type="InterPro" id="IPR025580">
    <property type="entry name" value="Gp46"/>
</dbReference>
<organism evidence="3 4">
    <name type="scientific">Selenomonas dianae</name>
    <dbReference type="NCBI Taxonomy" id="135079"/>
    <lineage>
        <taxon>Bacteria</taxon>
        <taxon>Bacillati</taxon>
        <taxon>Bacillota</taxon>
        <taxon>Negativicutes</taxon>
        <taxon>Selenomonadales</taxon>
        <taxon>Selenomonadaceae</taxon>
        <taxon>Selenomonas</taxon>
    </lineage>
</organism>
<feature type="compositionally biased region" description="Basic and acidic residues" evidence="2">
    <location>
        <begin position="61"/>
        <end position="76"/>
    </location>
</feature>